<gene>
    <name evidence="1" type="ORF">HERILL_LOCUS5798</name>
</gene>
<accession>A0A7R8YRF2</accession>
<evidence type="ECO:0000313" key="2">
    <source>
        <dbReference type="Proteomes" id="UP000594454"/>
    </source>
</evidence>
<proteinExistence type="predicted"/>
<dbReference type="AlphaFoldDB" id="A0A7R8YRF2"/>
<evidence type="ECO:0000313" key="1">
    <source>
        <dbReference type="EMBL" id="CAD7082791.1"/>
    </source>
</evidence>
<dbReference type="EMBL" id="LR899010">
    <property type="protein sequence ID" value="CAD7082791.1"/>
    <property type="molecule type" value="Genomic_DNA"/>
</dbReference>
<dbReference type="FunCoup" id="A0A7R8YRF2">
    <property type="interactions" value="3"/>
</dbReference>
<dbReference type="Proteomes" id="UP000594454">
    <property type="component" value="Chromosome 2"/>
</dbReference>
<reference evidence="1 2" key="1">
    <citation type="submission" date="2020-11" db="EMBL/GenBank/DDBJ databases">
        <authorList>
            <person name="Wallbank WR R."/>
            <person name="Pardo Diaz C."/>
            <person name="Kozak K."/>
            <person name="Martin S."/>
            <person name="Jiggins C."/>
            <person name="Moest M."/>
            <person name="Warren A I."/>
            <person name="Generalovic N T."/>
            <person name="Byers J.R.P. K."/>
            <person name="Montejo-Kovacevich G."/>
            <person name="Yen C E."/>
        </authorList>
    </citation>
    <scope>NUCLEOTIDE SEQUENCE [LARGE SCALE GENOMIC DNA]</scope>
</reference>
<dbReference type="OrthoDB" id="7741006at2759"/>
<name>A0A7R8YRF2_HERIL</name>
<keyword evidence="2" id="KW-1185">Reference proteome</keyword>
<protein>
    <submittedName>
        <fullName evidence="1">Uncharacterized protein</fullName>
    </submittedName>
</protein>
<organism evidence="1 2">
    <name type="scientific">Hermetia illucens</name>
    <name type="common">Black soldier fly</name>
    <dbReference type="NCBI Taxonomy" id="343691"/>
    <lineage>
        <taxon>Eukaryota</taxon>
        <taxon>Metazoa</taxon>
        <taxon>Ecdysozoa</taxon>
        <taxon>Arthropoda</taxon>
        <taxon>Hexapoda</taxon>
        <taxon>Insecta</taxon>
        <taxon>Pterygota</taxon>
        <taxon>Neoptera</taxon>
        <taxon>Endopterygota</taxon>
        <taxon>Diptera</taxon>
        <taxon>Brachycera</taxon>
        <taxon>Stratiomyomorpha</taxon>
        <taxon>Stratiomyidae</taxon>
        <taxon>Hermetiinae</taxon>
        <taxon>Hermetia</taxon>
    </lineage>
</organism>
<sequence length="95" mass="10738">MTVERLRGNVREVLNGVISLHIDILVMEANVSQLIEEVREINADLFETNRLDTLIRLLKDFNGPVICHEWPYPLLVEGNVDEADIAQTGDTGHET</sequence>
<dbReference type="InParanoid" id="A0A7R8YRF2"/>